<dbReference type="Proteomes" id="UP000499080">
    <property type="component" value="Unassembled WGS sequence"/>
</dbReference>
<dbReference type="InterPro" id="IPR036397">
    <property type="entry name" value="RNaseH_sf"/>
</dbReference>
<reference evidence="2 3" key="1">
    <citation type="journal article" date="2019" name="Sci. Rep.">
        <title>Orb-weaving spider Araneus ventricosus genome elucidates the spidroin gene catalogue.</title>
        <authorList>
            <person name="Kono N."/>
            <person name="Nakamura H."/>
            <person name="Ohtoshi R."/>
            <person name="Moran D.A.P."/>
            <person name="Shinohara A."/>
            <person name="Yoshida Y."/>
            <person name="Fujiwara M."/>
            <person name="Mori M."/>
            <person name="Tomita M."/>
            <person name="Arakawa K."/>
        </authorList>
    </citation>
    <scope>NUCLEOTIDE SEQUENCE [LARGE SCALE GENOMIC DNA]</scope>
</reference>
<evidence type="ECO:0000313" key="3">
    <source>
        <dbReference type="Proteomes" id="UP000499080"/>
    </source>
</evidence>
<feature type="region of interest" description="Disordered" evidence="1">
    <location>
        <begin position="1"/>
        <end position="52"/>
    </location>
</feature>
<evidence type="ECO:0000256" key="1">
    <source>
        <dbReference type="SAM" id="MobiDB-lite"/>
    </source>
</evidence>
<accession>A0A4Y2HN10</accession>
<dbReference type="AlphaFoldDB" id="A0A4Y2HN10"/>
<dbReference type="Gene3D" id="3.30.420.10">
    <property type="entry name" value="Ribonuclease H-like superfamily/Ribonuclease H"/>
    <property type="match status" value="1"/>
</dbReference>
<name>A0A4Y2HN10_ARAVE</name>
<proteinExistence type="predicted"/>
<organism evidence="2 3">
    <name type="scientific">Araneus ventricosus</name>
    <name type="common">Orbweaver spider</name>
    <name type="synonym">Epeira ventricosa</name>
    <dbReference type="NCBI Taxonomy" id="182803"/>
    <lineage>
        <taxon>Eukaryota</taxon>
        <taxon>Metazoa</taxon>
        <taxon>Ecdysozoa</taxon>
        <taxon>Arthropoda</taxon>
        <taxon>Chelicerata</taxon>
        <taxon>Arachnida</taxon>
        <taxon>Araneae</taxon>
        <taxon>Araneomorphae</taxon>
        <taxon>Entelegynae</taxon>
        <taxon>Araneoidea</taxon>
        <taxon>Araneidae</taxon>
        <taxon>Araneus</taxon>
    </lineage>
</organism>
<keyword evidence="3" id="KW-1185">Reference proteome</keyword>
<dbReference type="EMBL" id="BGPR01002043">
    <property type="protein sequence ID" value="GBM66757.1"/>
    <property type="molecule type" value="Genomic_DNA"/>
</dbReference>
<comment type="caution">
    <text evidence="2">The sequence shown here is derived from an EMBL/GenBank/DDBJ whole genome shotgun (WGS) entry which is preliminary data.</text>
</comment>
<protein>
    <submittedName>
        <fullName evidence="2">Transposable element Tcb2 transposase</fullName>
    </submittedName>
</protein>
<evidence type="ECO:0000313" key="2">
    <source>
        <dbReference type="EMBL" id="GBM66757.1"/>
    </source>
</evidence>
<dbReference type="OrthoDB" id="6437518at2759"/>
<sequence length="118" mass="13526">MEDAPSRSQETEDLYEESQGGQGLDQYGWDTMDSSSRRYSFRPQAPNSNNEAWGENVMVSGCVSGLGMCPRRRIQGIMDKFQHEDILENTMRPHARNSFGLGFIFQQDNDPKHRSKHI</sequence>
<dbReference type="GO" id="GO:0003676">
    <property type="term" value="F:nucleic acid binding"/>
    <property type="evidence" value="ECO:0007669"/>
    <property type="project" value="InterPro"/>
</dbReference>
<gene>
    <name evidence="2" type="primary">TCB2_337</name>
    <name evidence="2" type="ORF">AVEN_189173_1</name>
</gene>